<proteinExistence type="predicted"/>
<keyword evidence="2" id="KW-1185">Reference proteome</keyword>
<dbReference type="AlphaFoldDB" id="A0A5C3NA39"/>
<accession>A0A5C3NA39</accession>
<gene>
    <name evidence="1" type="ORF">OE88DRAFT_1654621</name>
</gene>
<protein>
    <submittedName>
        <fullName evidence="1">Uncharacterized protein</fullName>
    </submittedName>
</protein>
<evidence type="ECO:0000313" key="2">
    <source>
        <dbReference type="Proteomes" id="UP000305948"/>
    </source>
</evidence>
<evidence type="ECO:0000313" key="1">
    <source>
        <dbReference type="EMBL" id="TFK54122.1"/>
    </source>
</evidence>
<dbReference type="EMBL" id="ML213506">
    <property type="protein sequence ID" value="TFK54122.1"/>
    <property type="molecule type" value="Genomic_DNA"/>
</dbReference>
<reference evidence="1 2" key="1">
    <citation type="journal article" date="2019" name="Nat. Ecol. Evol.">
        <title>Megaphylogeny resolves global patterns of mushroom evolution.</title>
        <authorList>
            <person name="Varga T."/>
            <person name="Krizsan K."/>
            <person name="Foldi C."/>
            <person name="Dima B."/>
            <person name="Sanchez-Garcia M."/>
            <person name="Sanchez-Ramirez S."/>
            <person name="Szollosi G.J."/>
            <person name="Szarkandi J.G."/>
            <person name="Papp V."/>
            <person name="Albert L."/>
            <person name="Andreopoulos W."/>
            <person name="Angelini C."/>
            <person name="Antonin V."/>
            <person name="Barry K.W."/>
            <person name="Bougher N.L."/>
            <person name="Buchanan P."/>
            <person name="Buyck B."/>
            <person name="Bense V."/>
            <person name="Catcheside P."/>
            <person name="Chovatia M."/>
            <person name="Cooper J."/>
            <person name="Damon W."/>
            <person name="Desjardin D."/>
            <person name="Finy P."/>
            <person name="Geml J."/>
            <person name="Haridas S."/>
            <person name="Hughes K."/>
            <person name="Justo A."/>
            <person name="Karasinski D."/>
            <person name="Kautmanova I."/>
            <person name="Kiss B."/>
            <person name="Kocsube S."/>
            <person name="Kotiranta H."/>
            <person name="LaButti K.M."/>
            <person name="Lechner B.E."/>
            <person name="Liimatainen K."/>
            <person name="Lipzen A."/>
            <person name="Lukacs Z."/>
            <person name="Mihaltcheva S."/>
            <person name="Morgado L.N."/>
            <person name="Niskanen T."/>
            <person name="Noordeloos M.E."/>
            <person name="Ohm R.A."/>
            <person name="Ortiz-Santana B."/>
            <person name="Ovrebo C."/>
            <person name="Racz N."/>
            <person name="Riley R."/>
            <person name="Savchenko A."/>
            <person name="Shiryaev A."/>
            <person name="Soop K."/>
            <person name="Spirin V."/>
            <person name="Szebenyi C."/>
            <person name="Tomsovsky M."/>
            <person name="Tulloss R.E."/>
            <person name="Uehling J."/>
            <person name="Grigoriev I.V."/>
            <person name="Vagvolgyi C."/>
            <person name="Papp T."/>
            <person name="Martin F.M."/>
            <person name="Miettinen O."/>
            <person name="Hibbett D.S."/>
            <person name="Nagy L.G."/>
        </authorList>
    </citation>
    <scope>NUCLEOTIDE SEQUENCE [LARGE SCALE GENOMIC DNA]</scope>
    <source>
        <strain evidence="1 2">OMC1185</strain>
    </source>
</reference>
<name>A0A5C3NA39_9AGAM</name>
<organism evidence="1 2">
    <name type="scientific">Heliocybe sulcata</name>
    <dbReference type="NCBI Taxonomy" id="5364"/>
    <lineage>
        <taxon>Eukaryota</taxon>
        <taxon>Fungi</taxon>
        <taxon>Dikarya</taxon>
        <taxon>Basidiomycota</taxon>
        <taxon>Agaricomycotina</taxon>
        <taxon>Agaricomycetes</taxon>
        <taxon>Gloeophyllales</taxon>
        <taxon>Gloeophyllaceae</taxon>
        <taxon>Heliocybe</taxon>
    </lineage>
</organism>
<dbReference type="Proteomes" id="UP000305948">
    <property type="component" value="Unassembled WGS sequence"/>
</dbReference>
<sequence length="82" mass="9399">MNEGKGGREYRPGYAEWCIVLLTDLSADWLDLPRRFVRVDSFEGLNLKPTSNSPECCLVALWIILSFVVFRLDSHVSLELCH</sequence>